<evidence type="ECO:0000313" key="1">
    <source>
        <dbReference type="EMBL" id="KAJ6982798.1"/>
    </source>
</evidence>
<sequence>MRLQCKIKLGRPLHVEFSASLLTSTFLVQVFMDDINAGNERLAELQGPQRCWFGHEEQSRHAKMLKCRAAGPVSVRT</sequence>
<comment type="caution">
    <text evidence="1">The sequence shown here is derived from an EMBL/GenBank/DDBJ whole genome shotgun (WGS) entry which is preliminary data.</text>
</comment>
<evidence type="ECO:0000313" key="2">
    <source>
        <dbReference type="Proteomes" id="UP001164929"/>
    </source>
</evidence>
<dbReference type="Proteomes" id="UP001164929">
    <property type="component" value="Chromosome 10"/>
</dbReference>
<dbReference type="EMBL" id="JAQIZT010000010">
    <property type="protein sequence ID" value="KAJ6982798.1"/>
    <property type="molecule type" value="Genomic_DNA"/>
</dbReference>
<keyword evidence="2" id="KW-1185">Reference proteome</keyword>
<dbReference type="AlphaFoldDB" id="A0AAD6MC43"/>
<protein>
    <submittedName>
        <fullName evidence="1">Uncharacterized protein</fullName>
    </submittedName>
</protein>
<gene>
    <name evidence="1" type="ORF">NC653_025798</name>
</gene>
<reference evidence="1" key="1">
    <citation type="journal article" date="2023" name="Mol. Ecol. Resour.">
        <title>Chromosome-level genome assembly of a triploid poplar Populus alba 'Berolinensis'.</title>
        <authorList>
            <person name="Chen S."/>
            <person name="Yu Y."/>
            <person name="Wang X."/>
            <person name="Wang S."/>
            <person name="Zhang T."/>
            <person name="Zhou Y."/>
            <person name="He R."/>
            <person name="Meng N."/>
            <person name="Wang Y."/>
            <person name="Liu W."/>
            <person name="Liu Z."/>
            <person name="Liu J."/>
            <person name="Guo Q."/>
            <person name="Huang H."/>
            <person name="Sederoff R.R."/>
            <person name="Wang G."/>
            <person name="Qu G."/>
            <person name="Chen S."/>
        </authorList>
    </citation>
    <scope>NUCLEOTIDE SEQUENCE</scope>
    <source>
        <strain evidence="1">SC-2020</strain>
    </source>
</reference>
<accession>A0AAD6MC43</accession>
<proteinExistence type="predicted"/>
<organism evidence="1 2">
    <name type="scientific">Populus alba x Populus x berolinensis</name>
    <dbReference type="NCBI Taxonomy" id="444605"/>
    <lineage>
        <taxon>Eukaryota</taxon>
        <taxon>Viridiplantae</taxon>
        <taxon>Streptophyta</taxon>
        <taxon>Embryophyta</taxon>
        <taxon>Tracheophyta</taxon>
        <taxon>Spermatophyta</taxon>
        <taxon>Magnoliopsida</taxon>
        <taxon>eudicotyledons</taxon>
        <taxon>Gunneridae</taxon>
        <taxon>Pentapetalae</taxon>
        <taxon>rosids</taxon>
        <taxon>fabids</taxon>
        <taxon>Malpighiales</taxon>
        <taxon>Salicaceae</taxon>
        <taxon>Saliceae</taxon>
        <taxon>Populus</taxon>
    </lineage>
</organism>
<name>A0AAD6MC43_9ROSI</name>